<dbReference type="EMBL" id="LAQI01000066">
    <property type="protein sequence ID" value="KKY23530.1"/>
    <property type="molecule type" value="Genomic_DNA"/>
</dbReference>
<dbReference type="AlphaFoldDB" id="A0A0G2H438"/>
<name>A0A0G2H438_9PEZI</name>
<evidence type="ECO:0000259" key="3">
    <source>
        <dbReference type="Pfam" id="PF22725"/>
    </source>
</evidence>
<dbReference type="InterPro" id="IPR000683">
    <property type="entry name" value="Gfo/Idh/MocA-like_OxRdtase_N"/>
</dbReference>
<dbReference type="GO" id="GO:0000166">
    <property type="term" value="F:nucleotide binding"/>
    <property type="evidence" value="ECO:0007669"/>
    <property type="project" value="InterPro"/>
</dbReference>
<reference evidence="4 5" key="2">
    <citation type="submission" date="2015-05" db="EMBL/GenBank/DDBJ databases">
        <title>Distinctive expansion of gene families associated with plant cell wall degradation and secondary metabolism in the genomes of grapevine trunk pathogens.</title>
        <authorList>
            <person name="Lawrence D.P."/>
            <person name="Travadon R."/>
            <person name="Rolshausen P.E."/>
            <person name="Baumgartner K."/>
        </authorList>
    </citation>
    <scope>NUCLEOTIDE SEQUENCE [LARGE SCALE GENOMIC DNA]</scope>
    <source>
        <strain evidence="4">DS831</strain>
    </source>
</reference>
<dbReference type="SUPFAM" id="SSF55347">
    <property type="entry name" value="Glyceraldehyde-3-phosphate dehydrogenase-like, C-terminal domain"/>
    <property type="match status" value="1"/>
</dbReference>
<feature type="domain" description="Gfo/Idh/MocA-like oxidoreductase N-terminal" evidence="2">
    <location>
        <begin position="4"/>
        <end position="119"/>
    </location>
</feature>
<evidence type="ECO:0000259" key="2">
    <source>
        <dbReference type="Pfam" id="PF01408"/>
    </source>
</evidence>
<dbReference type="PANTHER" id="PTHR42840">
    <property type="entry name" value="NAD(P)-BINDING ROSSMANN-FOLD SUPERFAMILY PROTEIN-RELATED"/>
    <property type="match status" value="1"/>
</dbReference>
<accession>A0A0G2H438</accession>
<dbReference type="Gene3D" id="3.30.360.10">
    <property type="entry name" value="Dihydrodipicolinate Reductase, domain 2"/>
    <property type="match status" value="1"/>
</dbReference>
<dbReference type="Proteomes" id="UP000034182">
    <property type="component" value="Unassembled WGS sequence"/>
</dbReference>
<evidence type="ECO:0000313" key="5">
    <source>
        <dbReference type="Proteomes" id="UP000034182"/>
    </source>
</evidence>
<dbReference type="Gene3D" id="3.40.50.720">
    <property type="entry name" value="NAD(P)-binding Rossmann-like Domain"/>
    <property type="match status" value="1"/>
</dbReference>
<sequence length="372" mass="39146">MSVGVAIIGSGVFVREKHLAAVQAAPSLTLKALFSRSLKSAEAVASEVSGVDLYSEDAGEGKGYSDLLARPDIKGVIIALPIPAQPAYIKAALSAGKHVLSEKPIAKDVASARELLQWYDSNIDKSKVTWGVAENFRFFESFQYGAEKVKELGKVVAFSTRMHIFVKEGSKYHATSWRKNPTFQGGFLLDGGVHFIAATRLLLSSSVDSVSAFTAQHLPHLPPVDTVDAVWRLPGGGAGTFSTSFAAPVGGPPEYRVVCERGTVTAGFGAAPMSPAFVAVQRVGEEGGGERKEFPETSFGVGPEVAAWGGRLEKGGGGGGVDEKQKPEEALKDLEIVCAAATTLVVTEMLKGRLEAMLRSGEQGGVPVALQS</sequence>
<protein>
    <submittedName>
        <fullName evidence="4">Putative oxidoreductase family</fullName>
    </submittedName>
</protein>
<feature type="domain" description="GFO/IDH/MocA-like oxidoreductase" evidence="3">
    <location>
        <begin position="150"/>
        <end position="264"/>
    </location>
</feature>
<dbReference type="Pfam" id="PF01408">
    <property type="entry name" value="GFO_IDH_MocA"/>
    <property type="match status" value="1"/>
</dbReference>
<dbReference type="Pfam" id="PF22725">
    <property type="entry name" value="GFO_IDH_MocA_C3"/>
    <property type="match status" value="1"/>
</dbReference>
<proteinExistence type="inferred from homology"/>
<evidence type="ECO:0000313" key="4">
    <source>
        <dbReference type="EMBL" id="KKY23530.1"/>
    </source>
</evidence>
<dbReference type="SUPFAM" id="SSF51735">
    <property type="entry name" value="NAD(P)-binding Rossmann-fold domains"/>
    <property type="match status" value="1"/>
</dbReference>
<comment type="caution">
    <text evidence="4">The sequence shown here is derived from an EMBL/GenBank/DDBJ whole genome shotgun (WGS) entry which is preliminary data.</text>
</comment>
<gene>
    <name evidence="4" type="ORF">UCDDS831_g02950</name>
</gene>
<dbReference type="GO" id="GO:0016491">
    <property type="term" value="F:oxidoreductase activity"/>
    <property type="evidence" value="ECO:0007669"/>
    <property type="project" value="TreeGrafter"/>
</dbReference>
<dbReference type="GO" id="GO:0005737">
    <property type="term" value="C:cytoplasm"/>
    <property type="evidence" value="ECO:0007669"/>
    <property type="project" value="TreeGrafter"/>
</dbReference>
<dbReference type="GO" id="GO:0006740">
    <property type="term" value="P:NADPH regeneration"/>
    <property type="evidence" value="ECO:0007669"/>
    <property type="project" value="TreeGrafter"/>
</dbReference>
<dbReference type="InterPro" id="IPR055170">
    <property type="entry name" value="GFO_IDH_MocA-like_dom"/>
</dbReference>
<dbReference type="PANTHER" id="PTHR42840:SF5">
    <property type="entry name" value="NAD(P)-BINDING ROSSMANN-FOLD SUPERFAMILY PROTEIN"/>
    <property type="match status" value="1"/>
</dbReference>
<reference evidence="4 5" key="1">
    <citation type="submission" date="2015-03" db="EMBL/GenBank/DDBJ databases">
        <authorList>
            <person name="Morales-Cruz A."/>
            <person name="Amrine K.C."/>
            <person name="Cantu D."/>
        </authorList>
    </citation>
    <scope>NUCLEOTIDE SEQUENCE [LARGE SCALE GENOMIC DNA]</scope>
    <source>
        <strain evidence="4">DS831</strain>
    </source>
</reference>
<organism evidence="4 5">
    <name type="scientific">Diplodia seriata</name>
    <dbReference type="NCBI Taxonomy" id="420778"/>
    <lineage>
        <taxon>Eukaryota</taxon>
        <taxon>Fungi</taxon>
        <taxon>Dikarya</taxon>
        <taxon>Ascomycota</taxon>
        <taxon>Pezizomycotina</taxon>
        <taxon>Dothideomycetes</taxon>
        <taxon>Dothideomycetes incertae sedis</taxon>
        <taxon>Botryosphaeriales</taxon>
        <taxon>Botryosphaeriaceae</taxon>
        <taxon>Diplodia</taxon>
    </lineage>
</organism>
<dbReference type="InterPro" id="IPR036291">
    <property type="entry name" value="NAD(P)-bd_dom_sf"/>
</dbReference>
<comment type="similarity">
    <text evidence="1">Belongs to the Gfo/Idh/MocA family.</text>
</comment>
<evidence type="ECO:0000256" key="1">
    <source>
        <dbReference type="ARBA" id="ARBA00010928"/>
    </source>
</evidence>